<proteinExistence type="inferred from homology"/>
<dbReference type="Pfam" id="PF00702">
    <property type="entry name" value="Hydrolase"/>
    <property type="match status" value="1"/>
</dbReference>
<feature type="domain" description="HMA" evidence="23">
    <location>
        <begin position="424"/>
        <end position="490"/>
    </location>
</feature>
<dbReference type="Gene3D" id="3.40.50.1000">
    <property type="entry name" value="HAD superfamily/HAD-like"/>
    <property type="match status" value="1"/>
</dbReference>
<dbReference type="InterPro" id="IPR023299">
    <property type="entry name" value="ATPase_P-typ_cyto_dom_N"/>
</dbReference>
<feature type="region of interest" description="Disordered" evidence="22">
    <location>
        <begin position="765"/>
        <end position="786"/>
    </location>
</feature>
<feature type="transmembrane region" description="Helical" evidence="21">
    <location>
        <begin position="1285"/>
        <end position="1308"/>
    </location>
</feature>
<dbReference type="GO" id="GO:0005524">
    <property type="term" value="F:ATP binding"/>
    <property type="evidence" value="ECO:0007669"/>
    <property type="project" value="UniProtKB-UniRule"/>
</dbReference>
<evidence type="ECO:0000256" key="11">
    <source>
        <dbReference type="ARBA" id="ARBA00022840"/>
    </source>
</evidence>
<dbReference type="SFLD" id="SFLDF00027">
    <property type="entry name" value="p-type_atpase"/>
    <property type="match status" value="1"/>
</dbReference>
<dbReference type="PROSITE" id="PS00154">
    <property type="entry name" value="ATPASE_E1_E2"/>
    <property type="match status" value="1"/>
</dbReference>
<evidence type="ECO:0000256" key="13">
    <source>
        <dbReference type="ARBA" id="ARBA00022967"/>
    </source>
</evidence>
<evidence type="ECO:0000256" key="3">
    <source>
        <dbReference type="ARBA" id="ARBA00005560"/>
    </source>
</evidence>
<dbReference type="CDD" id="cd00371">
    <property type="entry name" value="HMA"/>
    <property type="match status" value="3"/>
</dbReference>
<dbReference type="GO" id="GO:0016887">
    <property type="term" value="F:ATP hydrolysis activity"/>
    <property type="evidence" value="ECO:0007669"/>
    <property type="project" value="InterPro"/>
</dbReference>
<evidence type="ECO:0000256" key="9">
    <source>
        <dbReference type="ARBA" id="ARBA00022741"/>
    </source>
</evidence>
<keyword evidence="18 21" id="KW-0472">Membrane</keyword>
<dbReference type="CDD" id="cd04516">
    <property type="entry name" value="TBP_eukaryotes"/>
    <property type="match status" value="1"/>
</dbReference>
<feature type="transmembrane region" description="Helical" evidence="21">
    <location>
        <begin position="672"/>
        <end position="695"/>
    </location>
</feature>
<dbReference type="Gene3D" id="2.70.150.10">
    <property type="entry name" value="Calcium-transporting ATPase, cytoplasmic transduction domain A"/>
    <property type="match status" value="1"/>
</dbReference>
<evidence type="ECO:0000256" key="6">
    <source>
        <dbReference type="ARBA" id="ARBA00022692"/>
    </source>
</evidence>
<evidence type="ECO:0000259" key="23">
    <source>
        <dbReference type="PROSITE" id="PS50846"/>
    </source>
</evidence>
<evidence type="ECO:0000256" key="20">
    <source>
        <dbReference type="ARBA" id="ARBA00023242"/>
    </source>
</evidence>
<feature type="region of interest" description="Disordered" evidence="22">
    <location>
        <begin position="1077"/>
        <end position="1129"/>
    </location>
</feature>
<evidence type="ECO:0000256" key="22">
    <source>
        <dbReference type="SAM" id="MobiDB-lite"/>
    </source>
</evidence>
<dbReference type="InterPro" id="IPR000814">
    <property type="entry name" value="TBP"/>
</dbReference>
<organism evidence="24 25">
    <name type="scientific">Hortaea werneckii</name>
    <name type="common">Black yeast</name>
    <name type="synonym">Cladosporium werneckii</name>
    <dbReference type="NCBI Taxonomy" id="91943"/>
    <lineage>
        <taxon>Eukaryota</taxon>
        <taxon>Fungi</taxon>
        <taxon>Dikarya</taxon>
        <taxon>Ascomycota</taxon>
        <taxon>Pezizomycotina</taxon>
        <taxon>Dothideomycetes</taxon>
        <taxon>Dothideomycetidae</taxon>
        <taxon>Mycosphaerellales</taxon>
        <taxon>Teratosphaeriaceae</taxon>
        <taxon>Hortaea</taxon>
    </lineage>
</organism>
<evidence type="ECO:0000313" key="24">
    <source>
        <dbReference type="EMBL" id="RMY25889.1"/>
    </source>
</evidence>
<comment type="similarity">
    <text evidence="3">Belongs to the TBP family.</text>
</comment>
<evidence type="ECO:0000256" key="8">
    <source>
        <dbReference type="ARBA" id="ARBA00022737"/>
    </source>
</evidence>
<keyword evidence="10" id="KW-0187">Copper transport</keyword>
<comment type="similarity">
    <text evidence="4 21">Belongs to the cation transport ATPase (P-type) (TC 3.A.3) family. Type IB subfamily.</text>
</comment>
<dbReference type="InterPro" id="IPR006122">
    <property type="entry name" value="HMA_Cu_ion-bd"/>
</dbReference>
<feature type="compositionally biased region" description="Basic and acidic residues" evidence="22">
    <location>
        <begin position="766"/>
        <end position="778"/>
    </location>
</feature>
<keyword evidence="8" id="KW-0677">Repeat</keyword>
<dbReference type="InterPro" id="IPR023214">
    <property type="entry name" value="HAD_sf"/>
</dbReference>
<dbReference type="InterPro" id="IPR033710">
    <property type="entry name" value="TBP_eukaryotic"/>
</dbReference>
<keyword evidence="12" id="KW-0460">Magnesium</keyword>
<feature type="region of interest" description="Disordered" evidence="22">
    <location>
        <begin position="1"/>
        <end position="26"/>
    </location>
</feature>
<dbReference type="InterPro" id="IPR012295">
    <property type="entry name" value="TBP_dom_sf"/>
</dbReference>
<keyword evidence="14 21" id="KW-1133">Transmembrane helix</keyword>
<dbReference type="FunFam" id="3.30.310.10:FF:000005">
    <property type="entry name" value="TATA box-binding protein-like 1"/>
    <property type="match status" value="1"/>
</dbReference>
<dbReference type="GO" id="GO:0012505">
    <property type="term" value="C:endomembrane system"/>
    <property type="evidence" value="ECO:0007669"/>
    <property type="project" value="UniProtKB-SubCell"/>
</dbReference>
<keyword evidence="17" id="KW-0238">DNA-binding</keyword>
<dbReference type="CDD" id="cd02094">
    <property type="entry name" value="P-type_ATPase_Cu-like"/>
    <property type="match status" value="1"/>
</dbReference>
<keyword evidence="9 21" id="KW-0547">Nucleotide-binding</keyword>
<keyword evidence="6 21" id="KW-0812">Transmembrane</keyword>
<sequence>MGKRKPSFQPRFEGDPSNLTNPNIPPFTGTGPTISNVVAGMDVNCLIDLKTVATHCRNSLYNPKRFPAVIMRIREPKATGLIFAKGKLQVLGCRSVDDARLAGRKFARILQKTGFAGVKLTDFTVQNMVGNADTKMLIRLEGLQRACALYAKYEPELFPGMVFSLANPKMVMLIFAKGKLVFLGAKRKEDMQEALGKVWPLLLQFRMSDGILDEHPDEMAASRAAHGAHMTTTTLKVEGMTCGSCTSSVEAGFKDVDGVGSVSVSLVMERAVVTHDAEKISAQQLQEIVEDRGFDAEVLSSDKPEEALFDADEVEDEDQEETDGQILNSGIYTTTLHVGGMTCGACTSAVEGAFKDVAGIKSFSISLLSERAVIEHDTNIIPPEKLAETIEDTGFDAEVLETKAAETVQSKPKTRRKSQSKKNVTTTVAIEGMTCGACTSAVEGGFNDVPGLVQFNISLLAERAVIVHDPEKLTTAQIVETIEDRGFDATIVSSQEEGVQSSHTNVTVQLKIYGLPSPEAAADLQTSLGNVPGILSANISFSTTRASIVHAPSQLGLRRIVEKIEELGYNALVADADDNNAQLESLAKTKEIQEWHRAFKTSLSFAIPVFIISMFLPMFVPTLDFGSWNAAGVWLGDVICLILTIPVQFGIGKRFYVSAFRSIRHKSPTMDVLVVLGTSAAFFFSCAAMLVSIIVPPHSRPATTFDTSTMLITFILLGRFLENRAKGQTSKALSRLMSLAPSTATIYADPIAAAKAAESWTQQTEISEKSALSEKETDQQQQDTSLGMTIEEKTVPTELIEVGDVVILKPGDKIPADGTVTRGESYVNESMVTGEAMPILKKPGSQLMAGTVNGAGRIDFRVTRAGRDTQLSQIVRLVQEAQTSRAPIQRMADVVAGYFVPIIITLGLVTFIGWMVLSHLLPDPPAVFTNNASGGRLMVCVKLCIAVIVFACPCALGLATPTAVMVGTGVGAEQGILVKGDAALETATKIKHIVLDKTGTLTMGKMSVSGAELAGSWNTGSEQRLLWWTIVGLAEGSSEHPIAKAIFLGAKERLGLAADGTMDGRVGDFQATVGKGLSANVEPNGQLEGRKRRNIDVPMSPEDETQDLSRRNSRSVEAASAGPSQIKDTQSAGITTIHVAIDGTYAGSIGLADVLKPSARACIAALHNLDIETSLVTGDQPATAQHVASLVGIPAHNVYAGILPSGKQTIIEDLQSQNTIVAMVGDGINDSPALATADVGISLASGTDVAMEAADIVLMKPTQLMDIPASLHLSRTIFRRIKLNLLLSCIYNAVGLPIAMGFLLPWGITLPPLAAGAAMACSSVTVVVSSLLLKFWRRPGWMVEEEAGLEVRGEWSSRFGSASRNKGIWSRLGALRDAWRGKRSRRVGEGERGAYVQLDSYEAV</sequence>
<dbReference type="GO" id="GO:0016020">
    <property type="term" value="C:membrane"/>
    <property type="evidence" value="ECO:0007669"/>
    <property type="project" value="UniProtKB-SubCell"/>
</dbReference>
<evidence type="ECO:0000256" key="21">
    <source>
        <dbReference type="RuleBase" id="RU362081"/>
    </source>
</evidence>
<dbReference type="GO" id="GO:0005507">
    <property type="term" value="F:copper ion binding"/>
    <property type="evidence" value="ECO:0007669"/>
    <property type="project" value="InterPro"/>
</dbReference>
<dbReference type="PROSITE" id="PS01229">
    <property type="entry name" value="COF_2"/>
    <property type="match status" value="1"/>
</dbReference>
<dbReference type="GO" id="GO:0055070">
    <property type="term" value="P:copper ion homeostasis"/>
    <property type="evidence" value="ECO:0007669"/>
    <property type="project" value="TreeGrafter"/>
</dbReference>
<dbReference type="FunFam" id="3.30.70.100:FF:000001">
    <property type="entry name" value="ATPase copper transporting beta"/>
    <property type="match status" value="3"/>
</dbReference>
<dbReference type="GO" id="GO:0043682">
    <property type="term" value="F:P-type divalent copper transporter activity"/>
    <property type="evidence" value="ECO:0007669"/>
    <property type="project" value="TreeGrafter"/>
</dbReference>
<keyword evidence="10" id="KW-0186">Copper</keyword>
<dbReference type="PROSITE" id="PS50846">
    <property type="entry name" value="HMA_2"/>
    <property type="match status" value="4"/>
</dbReference>
<dbReference type="SUPFAM" id="SSF81665">
    <property type="entry name" value="Calcium ATPase, transmembrane domain M"/>
    <property type="match status" value="1"/>
</dbReference>
<dbReference type="PANTHER" id="PTHR43520">
    <property type="entry name" value="ATP7, ISOFORM B"/>
    <property type="match status" value="1"/>
</dbReference>
<dbReference type="OrthoDB" id="432719at2759"/>
<dbReference type="EMBL" id="QWIL01000018">
    <property type="protein sequence ID" value="RMY25889.1"/>
    <property type="molecule type" value="Genomic_DNA"/>
</dbReference>
<evidence type="ECO:0000256" key="15">
    <source>
        <dbReference type="ARBA" id="ARBA00023015"/>
    </source>
</evidence>
<feature type="transmembrane region" description="Helical" evidence="21">
    <location>
        <begin position="701"/>
        <end position="721"/>
    </location>
</feature>
<evidence type="ECO:0000256" key="16">
    <source>
        <dbReference type="ARBA" id="ARBA00023065"/>
    </source>
</evidence>
<dbReference type="GO" id="GO:0006352">
    <property type="term" value="P:DNA-templated transcription initiation"/>
    <property type="evidence" value="ECO:0007669"/>
    <property type="project" value="InterPro"/>
</dbReference>
<dbReference type="PANTHER" id="PTHR43520:SF8">
    <property type="entry name" value="P-TYPE CU(+) TRANSPORTER"/>
    <property type="match status" value="1"/>
</dbReference>
<evidence type="ECO:0000256" key="12">
    <source>
        <dbReference type="ARBA" id="ARBA00022842"/>
    </source>
</evidence>
<dbReference type="SFLD" id="SFLDS00003">
    <property type="entry name" value="Haloacid_Dehalogenase"/>
    <property type="match status" value="1"/>
</dbReference>
<dbReference type="InterPro" id="IPR001757">
    <property type="entry name" value="P_typ_ATPase"/>
</dbReference>
<feature type="transmembrane region" description="Helical" evidence="21">
    <location>
        <begin position="936"/>
        <end position="959"/>
    </location>
</feature>
<dbReference type="SUPFAM" id="SSF55945">
    <property type="entry name" value="TATA-box binding protein-like"/>
    <property type="match status" value="2"/>
</dbReference>
<evidence type="ECO:0000256" key="5">
    <source>
        <dbReference type="ARBA" id="ARBA00022448"/>
    </source>
</evidence>
<dbReference type="InterPro" id="IPR018303">
    <property type="entry name" value="ATPase_P-typ_P_site"/>
</dbReference>
<keyword evidence="15" id="KW-0805">Transcription regulation</keyword>
<dbReference type="SUPFAM" id="SSF81653">
    <property type="entry name" value="Calcium ATPase, transduction domain A"/>
    <property type="match status" value="1"/>
</dbReference>
<dbReference type="NCBIfam" id="TIGR01525">
    <property type="entry name" value="ATPase-IB_hvy"/>
    <property type="match status" value="1"/>
</dbReference>
<dbReference type="InterPro" id="IPR036163">
    <property type="entry name" value="HMA_dom_sf"/>
</dbReference>
<comment type="subcellular location">
    <subcellularLocation>
        <location evidence="2">Endomembrane system</location>
        <topology evidence="2">Multi-pass membrane protein</topology>
    </subcellularLocation>
    <subcellularLocation>
        <location evidence="21">Membrane</location>
    </subcellularLocation>
    <subcellularLocation>
        <location evidence="1">Nucleus</location>
    </subcellularLocation>
</comment>
<dbReference type="Gene3D" id="3.30.310.10">
    <property type="entry name" value="TATA-Binding Protein"/>
    <property type="match status" value="2"/>
</dbReference>
<comment type="caution">
    <text evidence="24">The sequence shown here is derived from an EMBL/GenBank/DDBJ whole genome shotgun (WGS) entry which is preliminary data.</text>
</comment>
<feature type="transmembrane region" description="Helical" evidence="21">
    <location>
        <begin position="1314"/>
        <end position="1333"/>
    </location>
</feature>
<dbReference type="Pfam" id="PF00403">
    <property type="entry name" value="HMA"/>
    <property type="match status" value="4"/>
</dbReference>
<evidence type="ECO:0000256" key="18">
    <source>
        <dbReference type="ARBA" id="ARBA00023136"/>
    </source>
</evidence>
<dbReference type="VEuPathDB" id="FungiDB:BTJ68_12542"/>
<dbReference type="SUPFAM" id="SSF55008">
    <property type="entry name" value="HMA, heavy metal-associated domain"/>
    <property type="match status" value="4"/>
</dbReference>
<keyword evidence="16" id="KW-0406">Ion transport</keyword>
<reference evidence="24 25" key="1">
    <citation type="journal article" date="2018" name="BMC Genomics">
        <title>Genomic evidence for intraspecific hybridization in a clonal and extremely halotolerant yeast.</title>
        <authorList>
            <person name="Gostincar C."/>
            <person name="Stajich J.E."/>
            <person name="Zupancic J."/>
            <person name="Zalar P."/>
            <person name="Gunde-Cimerman N."/>
        </authorList>
    </citation>
    <scope>NUCLEOTIDE SEQUENCE [LARGE SCALE GENOMIC DNA]</scope>
    <source>
        <strain evidence="24 25">EXF-6669</strain>
    </source>
</reference>
<dbReference type="Proteomes" id="UP000271337">
    <property type="component" value="Unassembled WGS sequence"/>
</dbReference>
<dbReference type="GO" id="GO:0003677">
    <property type="term" value="F:DNA binding"/>
    <property type="evidence" value="ECO:0007669"/>
    <property type="project" value="UniProtKB-KW"/>
</dbReference>
<gene>
    <name evidence="24" type="ORF">D0867_00407</name>
</gene>
<dbReference type="SFLD" id="SFLDG00002">
    <property type="entry name" value="C1.7:_P-type_atpase_like"/>
    <property type="match status" value="1"/>
</dbReference>
<keyword evidence="5" id="KW-0813">Transport</keyword>
<feature type="transmembrane region" description="Helical" evidence="21">
    <location>
        <begin position="895"/>
        <end position="916"/>
    </location>
</feature>
<name>A0A3M7AEU1_HORWE</name>
<dbReference type="Pfam" id="PF00352">
    <property type="entry name" value="TBP"/>
    <property type="match status" value="2"/>
</dbReference>
<dbReference type="NCBIfam" id="TIGR01494">
    <property type="entry name" value="ATPase_P-type"/>
    <property type="match status" value="2"/>
</dbReference>
<evidence type="ECO:0000256" key="19">
    <source>
        <dbReference type="ARBA" id="ARBA00023163"/>
    </source>
</evidence>
<keyword evidence="11 21" id="KW-0067">ATP-binding</keyword>
<dbReference type="InterPro" id="IPR044492">
    <property type="entry name" value="P_typ_ATPase_HD_dom"/>
</dbReference>
<evidence type="ECO:0000256" key="2">
    <source>
        <dbReference type="ARBA" id="ARBA00004127"/>
    </source>
</evidence>
<dbReference type="NCBIfam" id="TIGR00003">
    <property type="entry name" value="copper ion binding protein"/>
    <property type="match status" value="2"/>
</dbReference>
<dbReference type="InterPro" id="IPR023298">
    <property type="entry name" value="ATPase_P-typ_TM_dom_sf"/>
</dbReference>
<dbReference type="GO" id="GO:0005634">
    <property type="term" value="C:nucleus"/>
    <property type="evidence" value="ECO:0007669"/>
    <property type="project" value="UniProtKB-SubCell"/>
</dbReference>
<dbReference type="Gene3D" id="3.30.70.100">
    <property type="match status" value="4"/>
</dbReference>
<dbReference type="InterPro" id="IPR006121">
    <property type="entry name" value="HMA_dom"/>
</dbReference>
<dbReference type="SUPFAM" id="SSF56784">
    <property type="entry name" value="HAD-like"/>
    <property type="match status" value="1"/>
</dbReference>
<dbReference type="PRINTS" id="PR00686">
    <property type="entry name" value="TIFACTORIID"/>
</dbReference>
<dbReference type="InterPro" id="IPR036412">
    <property type="entry name" value="HAD-like_sf"/>
</dbReference>
<feature type="domain" description="HMA" evidence="23">
    <location>
        <begin position="332"/>
        <end position="398"/>
    </location>
</feature>
<feature type="transmembrane region" description="Helical" evidence="21">
    <location>
        <begin position="598"/>
        <end position="619"/>
    </location>
</feature>
<evidence type="ECO:0000256" key="1">
    <source>
        <dbReference type="ARBA" id="ARBA00004123"/>
    </source>
</evidence>
<dbReference type="InterPro" id="IPR059000">
    <property type="entry name" value="ATPase_P-type_domA"/>
</dbReference>
<feature type="domain" description="HMA" evidence="23">
    <location>
        <begin position="231"/>
        <end position="297"/>
    </location>
</feature>
<protein>
    <recommendedName>
        <fullName evidence="23">HMA domain-containing protein</fullName>
    </recommendedName>
</protein>
<evidence type="ECO:0000313" key="25">
    <source>
        <dbReference type="Proteomes" id="UP000271337"/>
    </source>
</evidence>
<keyword evidence="13" id="KW-1278">Translocase</keyword>
<evidence type="ECO:0000256" key="17">
    <source>
        <dbReference type="ARBA" id="ARBA00023125"/>
    </source>
</evidence>
<feature type="domain" description="HMA" evidence="23">
    <location>
        <begin position="506"/>
        <end position="572"/>
    </location>
</feature>
<evidence type="ECO:0000256" key="4">
    <source>
        <dbReference type="ARBA" id="ARBA00006024"/>
    </source>
</evidence>
<evidence type="ECO:0000256" key="7">
    <source>
        <dbReference type="ARBA" id="ARBA00022723"/>
    </source>
</evidence>
<dbReference type="InterPro" id="IPR027256">
    <property type="entry name" value="P-typ_ATPase_IB"/>
</dbReference>
<dbReference type="Gene3D" id="3.40.1110.10">
    <property type="entry name" value="Calcium-transporting ATPase, cytoplasmic domain N"/>
    <property type="match status" value="1"/>
</dbReference>
<evidence type="ECO:0000256" key="10">
    <source>
        <dbReference type="ARBA" id="ARBA00022796"/>
    </source>
</evidence>
<feature type="transmembrane region" description="Helical" evidence="21">
    <location>
        <begin position="631"/>
        <end position="651"/>
    </location>
</feature>
<keyword evidence="7 21" id="KW-0479">Metal-binding</keyword>
<accession>A0A3M7AEU1</accession>
<keyword evidence="20" id="KW-0539">Nucleus</keyword>
<dbReference type="Pfam" id="PF00122">
    <property type="entry name" value="E1-E2_ATPase"/>
    <property type="match status" value="1"/>
</dbReference>
<keyword evidence="19" id="KW-0804">Transcription</keyword>
<dbReference type="InterPro" id="IPR008250">
    <property type="entry name" value="ATPase_P-typ_transduc_dom_A_sf"/>
</dbReference>
<evidence type="ECO:0000256" key="14">
    <source>
        <dbReference type="ARBA" id="ARBA00022989"/>
    </source>
</evidence>